<dbReference type="EMBL" id="BLAD01000103">
    <property type="protein sequence ID" value="GES05539.1"/>
    <property type="molecule type" value="Genomic_DNA"/>
</dbReference>
<evidence type="ECO:0000313" key="5">
    <source>
        <dbReference type="EMBL" id="GES05539.1"/>
    </source>
</evidence>
<protein>
    <recommendedName>
        <fullName evidence="4">Fibronectin type-III domain-containing protein</fullName>
    </recommendedName>
</protein>
<reference evidence="5 6" key="1">
    <citation type="submission" date="2019-10" db="EMBL/GenBank/DDBJ databases">
        <title>Whole genome shotgun sequence of Acrocarpospora corrugata NBRC 13972.</title>
        <authorList>
            <person name="Ichikawa N."/>
            <person name="Kimura A."/>
            <person name="Kitahashi Y."/>
            <person name="Komaki H."/>
            <person name="Oguchi A."/>
        </authorList>
    </citation>
    <scope>NUCLEOTIDE SEQUENCE [LARGE SCALE GENOMIC DNA]</scope>
    <source>
        <strain evidence="5 6">NBRC 13972</strain>
    </source>
</reference>
<gene>
    <name evidence="5" type="ORF">Acor_76070</name>
</gene>
<evidence type="ECO:0000259" key="4">
    <source>
        <dbReference type="PROSITE" id="PS50853"/>
    </source>
</evidence>
<name>A0A5M3WAY6_9ACTN</name>
<dbReference type="GO" id="GO:0016798">
    <property type="term" value="F:hydrolase activity, acting on glycosyl bonds"/>
    <property type="evidence" value="ECO:0007669"/>
    <property type="project" value="UniProtKB-KW"/>
</dbReference>
<evidence type="ECO:0000256" key="1">
    <source>
        <dbReference type="ARBA" id="ARBA00023295"/>
    </source>
</evidence>
<dbReference type="Pfam" id="PF12138">
    <property type="entry name" value="Spherulin4"/>
    <property type="match status" value="1"/>
</dbReference>
<keyword evidence="6" id="KW-1185">Reference proteome</keyword>
<feature type="region of interest" description="Disordered" evidence="3">
    <location>
        <begin position="253"/>
        <end position="276"/>
    </location>
</feature>
<feature type="domain" description="Fibronectin type-III" evidence="4">
    <location>
        <begin position="357"/>
        <end position="437"/>
    </location>
</feature>
<dbReference type="CDD" id="cd00063">
    <property type="entry name" value="FN3"/>
    <property type="match status" value="2"/>
</dbReference>
<dbReference type="InterPro" id="IPR013783">
    <property type="entry name" value="Ig-like_fold"/>
</dbReference>
<dbReference type="Gene3D" id="2.60.40.10">
    <property type="entry name" value="Immunoglobulins"/>
    <property type="match status" value="2"/>
</dbReference>
<accession>A0A5M3WAY6</accession>
<feature type="compositionally biased region" description="Pro residues" evidence="3">
    <location>
        <begin position="261"/>
        <end position="270"/>
    </location>
</feature>
<dbReference type="AlphaFoldDB" id="A0A5M3WAY6"/>
<keyword evidence="2" id="KW-0119">Carbohydrate metabolism</keyword>
<dbReference type="GO" id="GO:0000272">
    <property type="term" value="P:polysaccharide catabolic process"/>
    <property type="evidence" value="ECO:0007669"/>
    <property type="project" value="UniProtKB-KW"/>
</dbReference>
<evidence type="ECO:0000256" key="2">
    <source>
        <dbReference type="ARBA" id="ARBA00023326"/>
    </source>
</evidence>
<dbReference type="PANTHER" id="PTHR35040">
    <property type="match status" value="1"/>
</dbReference>
<dbReference type="Proteomes" id="UP000334990">
    <property type="component" value="Unassembled WGS sequence"/>
</dbReference>
<dbReference type="SMART" id="SM00060">
    <property type="entry name" value="FN3"/>
    <property type="match status" value="2"/>
</dbReference>
<dbReference type="Pfam" id="PF00041">
    <property type="entry name" value="fn3"/>
    <property type="match status" value="1"/>
</dbReference>
<sequence>MLMVLLRVIASFVLLLPPIPSTEIGQLLGVPAYFAPATWSRLTGPSIAVANPVSGPGRTVDAELAAAMSAAHERGVTVLGYVTTGYLGRTGRVTRFGESDAAAWLTQTQQEIAAWYRLYGDHGLTGIFLDEVADDCPSAAGYRDLRTFTRRYDPAARLAANPGTGVPECFSDAADVLVSFEGDLAGYRTWQPPQWQLTQDPRRFWHLVHDAPDPTQAINLGKQRNAGYMYVTPDVLANPWDTLPDDTYLTTEKAKATAPDTLPPARPGPPEATTREATTLSLRWPASPDAIAYEIYVDGQHTADTLAGTPTIDLTSLKPGRLYGIRTRARDHAGNLSPFSYPARLATIPCPGLRPTRPEALTASQVRPSGLRLTWRPSSDARAYDIYRDGLLISSTPGTAAAIGALTPATPYTFTVVARNDAGGSSGPDLTVTTAPAGRDPITDPDGTIGPDAVVYQASFGVPFDIHQVLLDLDGDETTGLPVLGLGADHLVESGWLFRHQGPGWTWTPLAPVDLAVSDDRHVWRVPRTAYPQVSPHRAVFRGSTPDAYSEVITVE</sequence>
<evidence type="ECO:0000313" key="6">
    <source>
        <dbReference type="Proteomes" id="UP000334990"/>
    </source>
</evidence>
<proteinExistence type="predicted"/>
<dbReference type="InterPro" id="IPR036116">
    <property type="entry name" value="FN3_sf"/>
</dbReference>
<dbReference type="PROSITE" id="PS50853">
    <property type="entry name" value="FN3"/>
    <property type="match status" value="2"/>
</dbReference>
<dbReference type="InterPro" id="IPR021986">
    <property type="entry name" value="Spherulin4"/>
</dbReference>
<dbReference type="SUPFAM" id="SSF49265">
    <property type="entry name" value="Fibronectin type III"/>
    <property type="match status" value="1"/>
</dbReference>
<evidence type="ECO:0000256" key="3">
    <source>
        <dbReference type="SAM" id="MobiDB-lite"/>
    </source>
</evidence>
<dbReference type="InterPro" id="IPR003961">
    <property type="entry name" value="FN3_dom"/>
</dbReference>
<keyword evidence="1" id="KW-0378">Hydrolase</keyword>
<organism evidence="5 6">
    <name type="scientific">Acrocarpospora corrugata</name>
    <dbReference type="NCBI Taxonomy" id="35763"/>
    <lineage>
        <taxon>Bacteria</taxon>
        <taxon>Bacillati</taxon>
        <taxon>Actinomycetota</taxon>
        <taxon>Actinomycetes</taxon>
        <taxon>Streptosporangiales</taxon>
        <taxon>Streptosporangiaceae</taxon>
        <taxon>Acrocarpospora</taxon>
    </lineage>
</organism>
<feature type="region of interest" description="Disordered" evidence="3">
    <location>
        <begin position="425"/>
        <end position="446"/>
    </location>
</feature>
<keyword evidence="2" id="KW-0624">Polysaccharide degradation</keyword>
<dbReference type="PANTHER" id="PTHR35040:SF7">
    <property type="entry name" value="FIBRONECTIN TYPE-III DOMAIN-CONTAINING PROTEIN-RELATED"/>
    <property type="match status" value="1"/>
</dbReference>
<keyword evidence="1" id="KW-0326">Glycosidase</keyword>
<feature type="domain" description="Fibronectin type-III" evidence="4">
    <location>
        <begin position="266"/>
        <end position="351"/>
    </location>
</feature>
<comment type="caution">
    <text evidence="5">The sequence shown here is derived from an EMBL/GenBank/DDBJ whole genome shotgun (WGS) entry which is preliminary data.</text>
</comment>